<gene>
    <name evidence="2" type="ORF">GCM10025751_21580</name>
</gene>
<dbReference type="EMBL" id="BAABKX010000003">
    <property type="protein sequence ID" value="GAA5049113.1"/>
    <property type="molecule type" value="Genomic_DNA"/>
</dbReference>
<sequence length="217" mass="23253">MFYGGIMGHLTDHVSRRQLLAGGTVLFTGAIASGVAQRTTSSTGNGSQSSTGNRLLVENPTEQPHLFSLSVSSRPISTYRITNRDGETETVELGDEEGGSDFPFSVLVQAEASQIKPGSNVIFDREYTIRPGSAHSFLLEGTPEQGELLYTLKEKPESADGATVVESWGRMGCSSRFEVYFTPSETRSSCGSPLSDVDEPSGAKRHTIRLQGASQNG</sequence>
<comment type="caution">
    <text evidence="2">The sequence shown here is derived from an EMBL/GenBank/DDBJ whole genome shotgun (WGS) entry which is preliminary data.</text>
</comment>
<evidence type="ECO:0000313" key="2">
    <source>
        <dbReference type="EMBL" id="GAA5049113.1"/>
    </source>
</evidence>
<proteinExistence type="predicted"/>
<feature type="region of interest" description="Disordered" evidence="1">
    <location>
        <begin position="184"/>
        <end position="217"/>
    </location>
</feature>
<keyword evidence="3" id="KW-1185">Reference proteome</keyword>
<protein>
    <recommendedName>
        <fullName evidence="4">Tat (Twin-arginine translocation) pathway signal sequence</fullName>
    </recommendedName>
</protein>
<evidence type="ECO:0000256" key="1">
    <source>
        <dbReference type="SAM" id="MobiDB-lite"/>
    </source>
</evidence>
<dbReference type="Proteomes" id="UP001501729">
    <property type="component" value="Unassembled WGS sequence"/>
</dbReference>
<name>A0AAV3UGK3_9EURY</name>
<reference evidence="2 3" key="1">
    <citation type="journal article" date="2019" name="Int. J. Syst. Evol. Microbiol.">
        <title>The Global Catalogue of Microorganisms (GCM) 10K type strain sequencing project: providing services to taxonomists for standard genome sequencing and annotation.</title>
        <authorList>
            <consortium name="The Broad Institute Genomics Platform"/>
            <consortium name="The Broad Institute Genome Sequencing Center for Infectious Disease"/>
            <person name="Wu L."/>
            <person name="Ma J."/>
        </authorList>
    </citation>
    <scope>NUCLEOTIDE SEQUENCE [LARGE SCALE GENOMIC DNA]</scope>
    <source>
        <strain evidence="2 3">JCM 17504</strain>
    </source>
</reference>
<accession>A0AAV3UGK3</accession>
<evidence type="ECO:0008006" key="4">
    <source>
        <dbReference type="Google" id="ProtNLM"/>
    </source>
</evidence>
<dbReference type="AlphaFoldDB" id="A0AAV3UGK3"/>
<evidence type="ECO:0000313" key="3">
    <source>
        <dbReference type="Proteomes" id="UP001501729"/>
    </source>
</evidence>
<organism evidence="2 3">
    <name type="scientific">Haladaptatus pallidirubidus</name>
    <dbReference type="NCBI Taxonomy" id="1008152"/>
    <lineage>
        <taxon>Archaea</taxon>
        <taxon>Methanobacteriati</taxon>
        <taxon>Methanobacteriota</taxon>
        <taxon>Stenosarchaea group</taxon>
        <taxon>Halobacteria</taxon>
        <taxon>Halobacteriales</taxon>
        <taxon>Haladaptataceae</taxon>
        <taxon>Haladaptatus</taxon>
    </lineage>
</organism>